<dbReference type="Proteomes" id="UP000319257">
    <property type="component" value="Unassembled WGS sequence"/>
</dbReference>
<gene>
    <name evidence="1" type="ORF">E0L32_009457</name>
</gene>
<comment type="caution">
    <text evidence="1">The sequence shown here is derived from an EMBL/GenBank/DDBJ whole genome shotgun (WGS) entry which is preliminary data.</text>
</comment>
<dbReference type="RefSeq" id="XP_030991124.1">
    <property type="nucleotide sequence ID" value="XM_031144424.1"/>
</dbReference>
<dbReference type="Pfam" id="PF11905">
    <property type="entry name" value="DUF3425"/>
    <property type="match status" value="1"/>
</dbReference>
<dbReference type="STRING" id="1093900.A0A507ANT8"/>
<proteinExistence type="predicted"/>
<dbReference type="PANTHER" id="PTHR38116:SF1">
    <property type="entry name" value="BZIP DOMAIN-CONTAINING PROTEIN"/>
    <property type="match status" value="1"/>
</dbReference>
<dbReference type="AlphaFoldDB" id="A0A507ANT8"/>
<dbReference type="CDD" id="cd14688">
    <property type="entry name" value="bZIP_YAP"/>
    <property type="match status" value="1"/>
</dbReference>
<name>A0A507ANT8_9PEZI</name>
<sequence>MSPQSLRPESLTVTYVPTDQLDDDWAGVTDPVERRKRQNRLSQRAWRRRKALKTHAAVLARQDQGQWCGFGILQPMSLNSLNLPSSQVAEYLAPESNDTKSHMSAKNHDLILQGRAASGTEAATKLIPPLIPYLEEDVILKARHFVVFPLSLDHRLITLIQYNVLRATMVNLSILSLTHTLPVECRLALSIFDNLPTPATVPPSLEPTSLQRSTPHQPWIDCFPAARVRDNLIRWTGRFDPDDLCCDLSGGLYEGFDNVEKRGMIIWGEPWREDGWEVTERFAEKWGFLLDGCHELVESTNRWRAQRGEDPLIIEV</sequence>
<dbReference type="OrthoDB" id="125347at2759"/>
<dbReference type="PANTHER" id="PTHR38116">
    <property type="entry name" value="CHROMOSOME 7, WHOLE GENOME SHOTGUN SEQUENCE"/>
    <property type="match status" value="1"/>
</dbReference>
<evidence type="ECO:0000313" key="1">
    <source>
        <dbReference type="EMBL" id="TPX09413.1"/>
    </source>
</evidence>
<organism evidence="1 2">
    <name type="scientific">Thyridium curvatum</name>
    <dbReference type="NCBI Taxonomy" id="1093900"/>
    <lineage>
        <taxon>Eukaryota</taxon>
        <taxon>Fungi</taxon>
        <taxon>Dikarya</taxon>
        <taxon>Ascomycota</taxon>
        <taxon>Pezizomycotina</taxon>
        <taxon>Sordariomycetes</taxon>
        <taxon>Sordariomycetidae</taxon>
        <taxon>Thyridiales</taxon>
        <taxon>Thyridiaceae</taxon>
        <taxon>Thyridium</taxon>
    </lineage>
</organism>
<reference evidence="1 2" key="1">
    <citation type="submission" date="2019-06" db="EMBL/GenBank/DDBJ databases">
        <title>Draft genome sequence of the filamentous fungus Phialemoniopsis curvata isolated from diesel fuel.</title>
        <authorList>
            <person name="Varaljay V.A."/>
            <person name="Lyon W.J."/>
            <person name="Crouch A.L."/>
            <person name="Drake C.E."/>
            <person name="Hollomon J.M."/>
            <person name="Nadeau L.J."/>
            <person name="Nunn H.S."/>
            <person name="Stevenson B.S."/>
            <person name="Bojanowski C.L."/>
            <person name="Crookes-Goodson W.J."/>
        </authorList>
    </citation>
    <scope>NUCLEOTIDE SEQUENCE [LARGE SCALE GENOMIC DNA]</scope>
    <source>
        <strain evidence="1 2">D216</strain>
    </source>
</reference>
<accession>A0A507ANT8</accession>
<dbReference type="EMBL" id="SKBQ01000068">
    <property type="protein sequence ID" value="TPX09413.1"/>
    <property type="molecule type" value="Genomic_DNA"/>
</dbReference>
<dbReference type="InParanoid" id="A0A507ANT8"/>
<protein>
    <recommendedName>
        <fullName evidence="3">BZIP domain-containing protein</fullName>
    </recommendedName>
</protein>
<dbReference type="InterPro" id="IPR021833">
    <property type="entry name" value="DUF3425"/>
</dbReference>
<keyword evidence="2" id="KW-1185">Reference proteome</keyword>
<dbReference type="GeneID" id="41976904"/>
<evidence type="ECO:0000313" key="2">
    <source>
        <dbReference type="Proteomes" id="UP000319257"/>
    </source>
</evidence>
<evidence type="ECO:0008006" key="3">
    <source>
        <dbReference type="Google" id="ProtNLM"/>
    </source>
</evidence>